<evidence type="ECO:0000313" key="4">
    <source>
        <dbReference type="Proteomes" id="UP000811255"/>
    </source>
</evidence>
<keyword evidence="4" id="KW-1185">Reference proteome</keyword>
<dbReference type="RefSeq" id="WP_214537200.1">
    <property type="nucleotide sequence ID" value="NZ_JAHFVK010000002.1"/>
</dbReference>
<gene>
    <name evidence="3" type="ORF">KK137_14250</name>
</gene>
<reference evidence="3 4" key="1">
    <citation type="submission" date="2021-05" db="EMBL/GenBank/DDBJ databases">
        <title>Croceibacterium sp. LX-88 genome sequence.</title>
        <authorList>
            <person name="Luo X."/>
        </authorList>
    </citation>
    <scope>NUCLEOTIDE SEQUENCE [LARGE SCALE GENOMIC DNA]</scope>
    <source>
        <strain evidence="3 4">LX-88</strain>
    </source>
</reference>
<dbReference type="Proteomes" id="UP000811255">
    <property type="component" value="Unassembled WGS sequence"/>
</dbReference>
<keyword evidence="2" id="KW-0732">Signal</keyword>
<accession>A0ABS5W8G8</accession>
<protein>
    <submittedName>
        <fullName evidence="3">Uncharacterized protein</fullName>
    </submittedName>
</protein>
<comment type="caution">
    <text evidence="3">The sequence shown here is derived from an EMBL/GenBank/DDBJ whole genome shotgun (WGS) entry which is preliminary data.</text>
</comment>
<organism evidence="3 4">
    <name type="scientific">Croceibacterium selenioxidans</name>
    <dbReference type="NCBI Taxonomy" id="2838833"/>
    <lineage>
        <taxon>Bacteria</taxon>
        <taxon>Pseudomonadati</taxon>
        <taxon>Pseudomonadota</taxon>
        <taxon>Alphaproteobacteria</taxon>
        <taxon>Sphingomonadales</taxon>
        <taxon>Erythrobacteraceae</taxon>
        <taxon>Croceibacterium</taxon>
    </lineage>
</organism>
<evidence type="ECO:0000313" key="3">
    <source>
        <dbReference type="EMBL" id="MBT2135495.1"/>
    </source>
</evidence>
<name>A0ABS5W8G8_9SPHN</name>
<sequence>MLAVWRVAMLPLAMLIAAPAHASDPAPEDPQAASPGEQPSNAAEGENSIIVTGRVAPPTREEVYQQALDVSRVDTGRLYEEALARITTPICPAVDGLRPELAGEIVDRIRANAARLNLRLGGSRCSTNILVTFVDDGQELLNDLAENHPRMFNLVEKSEQTELLAAEAPVRVWNVVETKWRNGAPLPYWRGKPQRPSVRGSTDLFLPTRNDINFALVVFDREAVVGLSAVQLADYATMRGLSHTRPATNDQPMATILALFEEDSGGEPAELTSFDMGYLRSVYFWRPDRPVPGVGRLQGVRRREAKAREDLSEP</sequence>
<feature type="signal peptide" evidence="2">
    <location>
        <begin position="1"/>
        <end position="22"/>
    </location>
</feature>
<feature type="region of interest" description="Disordered" evidence="1">
    <location>
        <begin position="22"/>
        <end position="47"/>
    </location>
</feature>
<proteinExistence type="predicted"/>
<evidence type="ECO:0000256" key="2">
    <source>
        <dbReference type="SAM" id="SignalP"/>
    </source>
</evidence>
<dbReference type="EMBL" id="JAHFVK010000002">
    <property type="protein sequence ID" value="MBT2135495.1"/>
    <property type="molecule type" value="Genomic_DNA"/>
</dbReference>
<feature type="chain" id="PRO_5046071912" evidence="2">
    <location>
        <begin position="23"/>
        <end position="314"/>
    </location>
</feature>
<evidence type="ECO:0000256" key="1">
    <source>
        <dbReference type="SAM" id="MobiDB-lite"/>
    </source>
</evidence>